<dbReference type="PRINTS" id="PR00276">
    <property type="entry name" value="INSULINFAMLY"/>
</dbReference>
<dbReference type="InterPro" id="IPR016179">
    <property type="entry name" value="Insulin-like"/>
</dbReference>
<organism evidence="9 10">
    <name type="scientific">Nicrophorus vespilloides</name>
    <name type="common">Boreal carrion beetle</name>
    <dbReference type="NCBI Taxonomy" id="110193"/>
    <lineage>
        <taxon>Eukaryota</taxon>
        <taxon>Metazoa</taxon>
        <taxon>Ecdysozoa</taxon>
        <taxon>Arthropoda</taxon>
        <taxon>Hexapoda</taxon>
        <taxon>Insecta</taxon>
        <taxon>Pterygota</taxon>
        <taxon>Neoptera</taxon>
        <taxon>Endopterygota</taxon>
        <taxon>Coleoptera</taxon>
        <taxon>Polyphaga</taxon>
        <taxon>Staphyliniformia</taxon>
        <taxon>Silphidae</taxon>
        <taxon>Nicrophorinae</taxon>
        <taxon>Nicrophorus</taxon>
    </lineage>
</organism>
<evidence type="ECO:0000256" key="3">
    <source>
        <dbReference type="ARBA" id="ARBA00022685"/>
    </source>
</evidence>
<dbReference type="InterPro" id="IPR022353">
    <property type="entry name" value="Insulin_CS"/>
</dbReference>
<evidence type="ECO:0000259" key="8">
    <source>
        <dbReference type="SMART" id="SM00078"/>
    </source>
</evidence>
<evidence type="ECO:0000256" key="7">
    <source>
        <dbReference type="SAM" id="SignalP"/>
    </source>
</evidence>
<comment type="subunit">
    <text evidence="2">Heterodimer of a B chain and an A chain linked by two disulfide bonds.</text>
</comment>
<dbReference type="Pfam" id="PF00049">
    <property type="entry name" value="Insulin"/>
    <property type="match status" value="1"/>
</dbReference>
<dbReference type="RefSeq" id="XP_017787024.1">
    <property type="nucleotide sequence ID" value="XM_017931535.1"/>
</dbReference>
<dbReference type="SMART" id="SM00078">
    <property type="entry name" value="IlGF"/>
    <property type="match status" value="1"/>
</dbReference>
<reference evidence="10" key="1">
    <citation type="submission" date="2025-08" db="UniProtKB">
        <authorList>
            <consortium name="RefSeq"/>
        </authorList>
    </citation>
    <scope>IDENTIFICATION</scope>
    <source>
        <tissue evidence="10">Whole Larva</tissue>
    </source>
</reference>
<dbReference type="GeneID" id="108569830"/>
<comment type="subcellular location">
    <subcellularLocation>
        <location evidence="6">Secreted</location>
    </subcellularLocation>
</comment>
<dbReference type="InterPro" id="IPR036438">
    <property type="entry name" value="Insulin-like_sf"/>
</dbReference>
<comment type="similarity">
    <text evidence="1 6">Belongs to the insulin family.</text>
</comment>
<accession>A0ABM1NJM4</accession>
<dbReference type="CDD" id="cd00101">
    <property type="entry name" value="IlGF_like"/>
    <property type="match status" value="1"/>
</dbReference>
<gene>
    <name evidence="10" type="primary">LOC108569830</name>
</gene>
<name>A0ABM1NJM4_NICVS</name>
<evidence type="ECO:0000256" key="5">
    <source>
        <dbReference type="ARBA" id="ARBA00023157"/>
    </source>
</evidence>
<protein>
    <submittedName>
        <fullName evidence="10">Insulin-1-like</fullName>
    </submittedName>
</protein>
<dbReference type="InterPro" id="IPR022352">
    <property type="entry name" value="Ins/IGF/rlx"/>
</dbReference>
<dbReference type="PANTHER" id="PTHR13647:SF4">
    <property type="entry name" value="INSULIN-LIKE PEPTIDE 1-RELATED"/>
    <property type="match status" value="1"/>
</dbReference>
<dbReference type="PROSITE" id="PS00262">
    <property type="entry name" value="INSULIN"/>
    <property type="match status" value="1"/>
</dbReference>
<dbReference type="Proteomes" id="UP000695000">
    <property type="component" value="Unplaced"/>
</dbReference>
<feature type="domain" description="Insulin-like" evidence="8">
    <location>
        <begin position="25"/>
        <end position="134"/>
    </location>
</feature>
<dbReference type="PANTHER" id="PTHR13647">
    <property type="entry name" value="INSULIN-LIKE PEPTIDE 2-RELATED"/>
    <property type="match status" value="1"/>
</dbReference>
<evidence type="ECO:0000256" key="1">
    <source>
        <dbReference type="ARBA" id="ARBA00009034"/>
    </source>
</evidence>
<keyword evidence="9" id="KW-1185">Reference proteome</keyword>
<keyword evidence="6" id="KW-0964">Secreted</keyword>
<keyword evidence="4 7" id="KW-0732">Signal</keyword>
<feature type="chain" id="PRO_5046256553" evidence="7">
    <location>
        <begin position="22"/>
        <end position="135"/>
    </location>
</feature>
<evidence type="ECO:0000256" key="6">
    <source>
        <dbReference type="RuleBase" id="RU000406"/>
    </source>
</evidence>
<dbReference type="SUPFAM" id="SSF56994">
    <property type="entry name" value="Insulin-like"/>
    <property type="match status" value="1"/>
</dbReference>
<feature type="signal peptide" evidence="7">
    <location>
        <begin position="1"/>
        <end position="21"/>
    </location>
</feature>
<dbReference type="Gene3D" id="1.10.100.10">
    <property type="entry name" value="Insulin-like"/>
    <property type="match status" value="1"/>
</dbReference>
<evidence type="ECO:0000313" key="10">
    <source>
        <dbReference type="RefSeq" id="XP_017787024.1"/>
    </source>
</evidence>
<proteinExistence type="inferred from homology"/>
<evidence type="ECO:0000256" key="4">
    <source>
        <dbReference type="ARBA" id="ARBA00022729"/>
    </source>
</evidence>
<keyword evidence="3" id="KW-0165">Cleavage on pair of basic residues</keyword>
<keyword evidence="5" id="KW-1015">Disulfide bond</keyword>
<evidence type="ECO:0000313" key="9">
    <source>
        <dbReference type="Proteomes" id="UP000695000"/>
    </source>
</evidence>
<sequence>MNKINVFAVLSLVSLVINSFAFVDKPRCGLEIPKMLTLVCSSVYYSPQKKNHNDLKNYKMQKFEDALRAIEDFNSKNEAERELLMQQQDALSYPYINRFQGYRMIPHRFKRGAGGIVEECCHKACTFEEMAGYCD</sequence>
<evidence type="ECO:0000256" key="2">
    <source>
        <dbReference type="ARBA" id="ARBA00011207"/>
    </source>
</evidence>